<dbReference type="KEGG" id="vg:26066765"/>
<evidence type="ECO:0000259" key="4">
    <source>
        <dbReference type="PROSITE" id="PS51688"/>
    </source>
</evidence>
<comment type="subcellular location">
    <subcellularLocation>
        <location evidence="1">Virion</location>
    </subcellularLocation>
</comment>
<dbReference type="EMBL" id="AF338467">
    <property type="protein sequence ID" value="AGA17894.1"/>
    <property type="molecule type" value="Genomic_DNA"/>
</dbReference>
<evidence type="ECO:0000313" key="6">
    <source>
        <dbReference type="Proteomes" id="UP000001761"/>
    </source>
</evidence>
<dbReference type="GeneID" id="26066765"/>
<reference evidence="5 6" key="1">
    <citation type="journal article" date="2002" name="Appl. Environ. Microbiol.">
        <title>Genomic sequence and evolution of marine cyanophage P60: a new insight on lytic and lysogenic phages.</title>
        <authorList>
            <person name="Chen F."/>
            <person name="Lu J."/>
        </authorList>
    </citation>
    <scope>NUCLEOTIDE SEQUENCE</scope>
</reference>
<proteinExistence type="predicted"/>
<evidence type="ECO:0000256" key="2">
    <source>
        <dbReference type="ARBA" id="ARBA00022732"/>
    </source>
</evidence>
<dbReference type="PROSITE" id="PS51688">
    <property type="entry name" value="ICA"/>
    <property type="match status" value="1"/>
</dbReference>
<feature type="domain" description="Peptidase S74" evidence="4">
    <location>
        <begin position="671"/>
        <end position="783"/>
    </location>
</feature>
<dbReference type="RefSeq" id="YP_009173813.1">
    <property type="nucleotide sequence ID" value="NC_003390.2"/>
</dbReference>
<dbReference type="InterPro" id="IPR030392">
    <property type="entry name" value="S74_ICA"/>
</dbReference>
<accession>L0CQ12</accession>
<name>L0CQ12_9CAUD</name>
<dbReference type="InterPro" id="IPR005604">
    <property type="entry name" value="Phage_T7_tail_fibre-like_N"/>
</dbReference>
<organism evidence="5 6">
    <name type="scientific">Synechococcus phage P60</name>
    <dbReference type="NCBI Taxonomy" id="2905923"/>
    <lineage>
        <taxon>Viruses</taxon>
        <taxon>Duplodnaviria</taxon>
        <taxon>Heunggongvirae</taxon>
        <taxon>Uroviricota</taxon>
        <taxon>Caudoviricetes</taxon>
        <taxon>Autographivirales</taxon>
        <taxon>Tiilvirus</taxon>
        <taxon>Tiilvirus P60</taxon>
    </lineage>
</organism>
<dbReference type="Pfam" id="PF13884">
    <property type="entry name" value="Peptidase_S74"/>
    <property type="match status" value="1"/>
</dbReference>
<gene>
    <name evidence="5" type="ORF">P60_gp35</name>
</gene>
<dbReference type="OrthoDB" id="25708at10239"/>
<sequence length="788" mass="82690">MTVITEVYYNGDGTTTNFSFPFDYIDQTHVKVGILNDTTGVYDEKEQDDATYGWSLANSSTVQFNSAPPAPTNAEIPNIKIFRETDSDSAYAVFSPGAPVKAVDLNDNFEQSIYIAQESATVSARAESVVTDVEALAIQTKIIADQAAADSSAAVSTANAAETTANTALSTANTAQTTANTALTTSNDAIQQATTANDNATTANVNATAAMQAAQQAETDAAQAVSDASSALTLATTADGNATSALALATTADSNATTALTQSNTAITDSAAAVSTANAAADAVSQAVLFEQVANVAAIPGSPSDQDAVTVVDSTGIESFNPLTGLPAGFVGDSGLNVKILYNATGVTWEYISYDANDPDDRYVNPTDALEFLQRDGSVAMNSGASLELDPSGSGGFFFGGAGGKMVKQNNGVKVLNGNTLDELWRITPSEMRVAPVANLNGGAAVTGNITVTGTVDGRDVSGDGTKLDGIEANATGDQTASEILTLLLTVDGTGSGLDADKLDGKNGSHYLNYNNATNKPDIPANLSDLNDDINVAATTDPISTFNNDVGYITGIQDGSVTPEKLSFDTVEYNTKGTTNYNFNNDTLRWGTTEVFRSVGSSSFYLAYGFSSIYVDNGTRVRLGTGTQAFHSNFGYLNQQGQTGLNAGVQTFDMSLQADGRIRALQFDAKSDRRLKRDVAPIAEEDALRFVNEVRPKSYYWKDGRDSALQNGYIAQEVAGAGFVNMLGFDESNSVEGELIDSVTGVPNPTDGYFSMQYNQVPALLHVALKTALDRIAELERRLNDLNA</sequence>
<evidence type="ECO:0000256" key="1">
    <source>
        <dbReference type="ARBA" id="ARBA00004328"/>
    </source>
</evidence>
<evidence type="ECO:0000313" key="5">
    <source>
        <dbReference type="EMBL" id="AGA17894.1"/>
    </source>
</evidence>
<evidence type="ECO:0000256" key="3">
    <source>
        <dbReference type="ARBA" id="ARBA00022844"/>
    </source>
</evidence>
<keyword evidence="3" id="KW-0946">Virion</keyword>
<dbReference type="Proteomes" id="UP000001761">
    <property type="component" value="Segment"/>
</dbReference>
<dbReference type="GO" id="GO:0098015">
    <property type="term" value="C:virus tail"/>
    <property type="evidence" value="ECO:0007669"/>
    <property type="project" value="UniProtKB-KW"/>
</dbReference>
<keyword evidence="6" id="KW-1185">Reference proteome</keyword>
<dbReference type="Pfam" id="PF03906">
    <property type="entry name" value="Phage_T7_tail"/>
    <property type="match status" value="1"/>
</dbReference>
<keyword evidence="2" id="KW-1227">Viral tail protein</keyword>
<protein>
    <submittedName>
        <fullName evidence="5">Tail fiber</fullName>
    </submittedName>
</protein>